<name>A0ABQ4WAN6_9ASTR</name>
<protein>
    <submittedName>
        <fullName evidence="2">Uncharacterized protein</fullName>
    </submittedName>
</protein>
<comment type="caution">
    <text evidence="2">The sequence shown here is derived from an EMBL/GenBank/DDBJ whole genome shotgun (WGS) entry which is preliminary data.</text>
</comment>
<accession>A0ABQ4WAN6</accession>
<gene>
    <name evidence="2" type="ORF">Tco_0600038</name>
</gene>
<feature type="region of interest" description="Disordered" evidence="1">
    <location>
        <begin position="59"/>
        <end position="82"/>
    </location>
</feature>
<evidence type="ECO:0000313" key="3">
    <source>
        <dbReference type="Proteomes" id="UP001151760"/>
    </source>
</evidence>
<evidence type="ECO:0000256" key="1">
    <source>
        <dbReference type="SAM" id="MobiDB-lite"/>
    </source>
</evidence>
<proteinExistence type="predicted"/>
<keyword evidence="3" id="KW-1185">Reference proteome</keyword>
<reference evidence="2" key="1">
    <citation type="journal article" date="2022" name="Int. J. Mol. Sci.">
        <title>Draft Genome of Tanacetum Coccineum: Genomic Comparison of Closely Related Tanacetum-Family Plants.</title>
        <authorList>
            <person name="Yamashiro T."/>
            <person name="Shiraishi A."/>
            <person name="Nakayama K."/>
            <person name="Satake H."/>
        </authorList>
    </citation>
    <scope>NUCLEOTIDE SEQUENCE</scope>
</reference>
<reference evidence="2" key="2">
    <citation type="submission" date="2022-01" db="EMBL/GenBank/DDBJ databases">
        <authorList>
            <person name="Yamashiro T."/>
            <person name="Shiraishi A."/>
            <person name="Satake H."/>
            <person name="Nakayama K."/>
        </authorList>
    </citation>
    <scope>NUCLEOTIDE SEQUENCE</scope>
</reference>
<evidence type="ECO:0000313" key="2">
    <source>
        <dbReference type="EMBL" id="GJS49917.1"/>
    </source>
</evidence>
<sequence length="131" mass="15038">MYNRSQSLLWEASSCCIDSGEMMTYLAASDSSCVYVYSVDVKYCKFIVPLDSEVVKSSETRIEGSSKRARDELESDKSKKQADGKFKRYLSMIKMLQNIDREDSETLWKLVKAKHGNTRPDEDYEVCYGVI</sequence>
<organism evidence="2 3">
    <name type="scientific">Tanacetum coccineum</name>
    <dbReference type="NCBI Taxonomy" id="301880"/>
    <lineage>
        <taxon>Eukaryota</taxon>
        <taxon>Viridiplantae</taxon>
        <taxon>Streptophyta</taxon>
        <taxon>Embryophyta</taxon>
        <taxon>Tracheophyta</taxon>
        <taxon>Spermatophyta</taxon>
        <taxon>Magnoliopsida</taxon>
        <taxon>eudicotyledons</taxon>
        <taxon>Gunneridae</taxon>
        <taxon>Pentapetalae</taxon>
        <taxon>asterids</taxon>
        <taxon>campanulids</taxon>
        <taxon>Asterales</taxon>
        <taxon>Asteraceae</taxon>
        <taxon>Asteroideae</taxon>
        <taxon>Anthemideae</taxon>
        <taxon>Anthemidinae</taxon>
        <taxon>Tanacetum</taxon>
    </lineage>
</organism>
<dbReference type="EMBL" id="BQNB010008478">
    <property type="protein sequence ID" value="GJS49917.1"/>
    <property type="molecule type" value="Genomic_DNA"/>
</dbReference>
<dbReference type="Proteomes" id="UP001151760">
    <property type="component" value="Unassembled WGS sequence"/>
</dbReference>